<evidence type="ECO:0000313" key="10">
    <source>
        <dbReference type="EMBL" id="SVB72352.1"/>
    </source>
</evidence>
<evidence type="ECO:0000256" key="2">
    <source>
        <dbReference type="ARBA" id="ARBA00013267"/>
    </source>
</evidence>
<reference evidence="10" key="1">
    <citation type="submission" date="2018-05" db="EMBL/GenBank/DDBJ databases">
        <authorList>
            <person name="Lanie J.A."/>
            <person name="Ng W.-L."/>
            <person name="Kazmierczak K.M."/>
            <person name="Andrzejewski T.M."/>
            <person name="Davidsen T.M."/>
            <person name="Wayne K.J."/>
            <person name="Tettelin H."/>
            <person name="Glass J.I."/>
            <person name="Rusch D."/>
            <person name="Podicherti R."/>
            <person name="Tsui H.-C.T."/>
            <person name="Winkler M.E."/>
        </authorList>
    </citation>
    <scope>NUCLEOTIDE SEQUENCE</scope>
</reference>
<dbReference type="Pfam" id="PF01171">
    <property type="entry name" value="ATP_bind_3"/>
    <property type="match status" value="1"/>
</dbReference>
<sequence>KKLNLPATIEQADSFEYQELHSISSFEEASREVRYRFLGTIACKVGAQAVAVGHTADDQMETILMNIIRGSGLDGLEGMQEFSKWGSPRHNEKFQVFRPLLAVNKTDCRSYCAELNIPYRDDSSNAMNQFTRNKIRNRLIPLLETINPAIRNSLIRLGNISSKTNDYIRNQAITAWDKVVTSHPNSAHIDTTGFIKLDIAIQHILVRMVYQSLTGTLRKLEQKHVLYIVDSINKPSGTQTSLPNGLTCITEREYLVLATNLFRPEPEPIFNNRTIVNIYGQTTLNGWTITTELVRRPPQFDTNPLIAYMDPSVLEGPVFIKTWQPGDRFQPLGMSNEKKLQDFFVDEKIPRASRTSVPIFECNGKILWIVGHRLSEISKVRHDSKEAVKVTFDKYRL</sequence>
<keyword evidence="5" id="KW-0819">tRNA processing</keyword>
<dbReference type="SUPFAM" id="SSF56037">
    <property type="entry name" value="PheT/TilS domain"/>
    <property type="match status" value="1"/>
</dbReference>
<dbReference type="GO" id="GO:0005524">
    <property type="term" value="F:ATP binding"/>
    <property type="evidence" value="ECO:0007669"/>
    <property type="project" value="UniProtKB-KW"/>
</dbReference>
<organism evidence="10">
    <name type="scientific">marine metagenome</name>
    <dbReference type="NCBI Taxonomy" id="408172"/>
    <lineage>
        <taxon>unclassified sequences</taxon>
        <taxon>metagenomes</taxon>
        <taxon>ecological metagenomes</taxon>
    </lineage>
</organism>
<dbReference type="GO" id="GO:0008033">
    <property type="term" value="P:tRNA processing"/>
    <property type="evidence" value="ECO:0007669"/>
    <property type="project" value="UniProtKB-KW"/>
</dbReference>
<evidence type="ECO:0000256" key="6">
    <source>
        <dbReference type="ARBA" id="ARBA00022741"/>
    </source>
</evidence>
<evidence type="ECO:0000256" key="4">
    <source>
        <dbReference type="ARBA" id="ARBA00022598"/>
    </source>
</evidence>
<dbReference type="AlphaFoldDB" id="A0A382GBY0"/>
<dbReference type="Gene3D" id="1.20.59.20">
    <property type="match status" value="1"/>
</dbReference>
<dbReference type="Pfam" id="PF11734">
    <property type="entry name" value="TilS_C"/>
    <property type="match status" value="1"/>
</dbReference>
<comment type="subcellular location">
    <subcellularLocation>
        <location evidence="1">Cytoplasm</location>
    </subcellularLocation>
</comment>
<dbReference type="InterPro" id="IPR012094">
    <property type="entry name" value="tRNA_Ile_lys_synt"/>
</dbReference>
<feature type="domain" description="Lysidine-tRNA(Ile) synthetase C-terminal" evidence="9">
    <location>
        <begin position="318"/>
        <end position="390"/>
    </location>
</feature>
<evidence type="ECO:0000256" key="7">
    <source>
        <dbReference type="ARBA" id="ARBA00022840"/>
    </source>
</evidence>
<dbReference type="NCBIfam" id="TIGR02432">
    <property type="entry name" value="lysidine_TilS_N"/>
    <property type="match status" value="1"/>
</dbReference>
<dbReference type="SUPFAM" id="SSF82829">
    <property type="entry name" value="MesJ substrate recognition domain-like"/>
    <property type="match status" value="1"/>
</dbReference>
<keyword evidence="3" id="KW-0963">Cytoplasm</keyword>
<evidence type="ECO:0000256" key="5">
    <source>
        <dbReference type="ARBA" id="ARBA00022694"/>
    </source>
</evidence>
<dbReference type="PANTHER" id="PTHR43033">
    <property type="entry name" value="TRNA(ILE)-LYSIDINE SYNTHASE-RELATED"/>
    <property type="match status" value="1"/>
</dbReference>
<dbReference type="EMBL" id="UINC01054529">
    <property type="protein sequence ID" value="SVB72352.1"/>
    <property type="molecule type" value="Genomic_DNA"/>
</dbReference>
<dbReference type="CDD" id="cd01992">
    <property type="entry name" value="TilS_N"/>
    <property type="match status" value="1"/>
</dbReference>
<evidence type="ECO:0000256" key="3">
    <source>
        <dbReference type="ARBA" id="ARBA00022490"/>
    </source>
</evidence>
<evidence type="ECO:0000259" key="9">
    <source>
        <dbReference type="SMART" id="SM00977"/>
    </source>
</evidence>
<comment type="catalytic activity">
    <reaction evidence="8">
        <text>cytidine(34) in tRNA(Ile2) + L-lysine + ATP = lysidine(34) in tRNA(Ile2) + AMP + diphosphate + H(+)</text>
        <dbReference type="Rhea" id="RHEA:43744"/>
        <dbReference type="Rhea" id="RHEA-COMP:10625"/>
        <dbReference type="Rhea" id="RHEA-COMP:10670"/>
        <dbReference type="ChEBI" id="CHEBI:15378"/>
        <dbReference type="ChEBI" id="CHEBI:30616"/>
        <dbReference type="ChEBI" id="CHEBI:32551"/>
        <dbReference type="ChEBI" id="CHEBI:33019"/>
        <dbReference type="ChEBI" id="CHEBI:82748"/>
        <dbReference type="ChEBI" id="CHEBI:83665"/>
        <dbReference type="ChEBI" id="CHEBI:456215"/>
        <dbReference type="EC" id="6.3.4.19"/>
    </reaction>
</comment>
<dbReference type="GO" id="GO:0032267">
    <property type="term" value="F:tRNA(Ile)-lysidine synthase activity"/>
    <property type="evidence" value="ECO:0007669"/>
    <property type="project" value="UniProtKB-EC"/>
</dbReference>
<feature type="non-terminal residue" evidence="10">
    <location>
        <position position="1"/>
    </location>
</feature>
<evidence type="ECO:0000256" key="1">
    <source>
        <dbReference type="ARBA" id="ARBA00004496"/>
    </source>
</evidence>
<dbReference type="InterPro" id="IPR012796">
    <property type="entry name" value="Lysidine-tRNA-synth_C"/>
</dbReference>
<keyword evidence="7" id="KW-0067">ATP-binding</keyword>
<dbReference type="Gene3D" id="3.40.50.620">
    <property type="entry name" value="HUPs"/>
    <property type="match status" value="1"/>
</dbReference>
<dbReference type="SUPFAM" id="SSF52402">
    <property type="entry name" value="Adenine nucleotide alpha hydrolases-like"/>
    <property type="match status" value="1"/>
</dbReference>
<dbReference type="NCBIfam" id="TIGR02433">
    <property type="entry name" value="lysidine_TilS_C"/>
    <property type="match status" value="1"/>
</dbReference>
<dbReference type="SMART" id="SM00977">
    <property type="entry name" value="TilS_C"/>
    <property type="match status" value="1"/>
</dbReference>
<gene>
    <name evidence="10" type="ORF">METZ01_LOCUS225206</name>
</gene>
<dbReference type="GO" id="GO:0005737">
    <property type="term" value="C:cytoplasm"/>
    <property type="evidence" value="ECO:0007669"/>
    <property type="project" value="UniProtKB-SubCell"/>
</dbReference>
<protein>
    <recommendedName>
        <fullName evidence="2">tRNA(Ile)-lysidine synthetase</fullName>
        <ecNumber evidence="2">6.3.4.19</ecNumber>
    </recommendedName>
</protein>
<name>A0A382GBY0_9ZZZZ</name>
<keyword evidence="4" id="KW-0436">Ligase</keyword>
<dbReference type="InterPro" id="IPR014729">
    <property type="entry name" value="Rossmann-like_a/b/a_fold"/>
</dbReference>
<accession>A0A382GBY0</accession>
<dbReference type="PANTHER" id="PTHR43033:SF1">
    <property type="entry name" value="TRNA(ILE)-LYSIDINE SYNTHASE-RELATED"/>
    <property type="match status" value="1"/>
</dbReference>
<dbReference type="InterPro" id="IPR011063">
    <property type="entry name" value="TilS/TtcA_N"/>
</dbReference>
<proteinExistence type="predicted"/>
<dbReference type="EC" id="6.3.4.19" evidence="2"/>
<evidence type="ECO:0000256" key="8">
    <source>
        <dbReference type="ARBA" id="ARBA00048539"/>
    </source>
</evidence>
<keyword evidence="6" id="KW-0547">Nucleotide-binding</keyword>
<dbReference type="InterPro" id="IPR012795">
    <property type="entry name" value="tRNA_Ile_lys_synt_N"/>
</dbReference>